<dbReference type="InterPro" id="IPR013785">
    <property type="entry name" value="Aldolase_TIM"/>
</dbReference>
<dbReference type="InterPro" id="IPR001240">
    <property type="entry name" value="PRAI_dom"/>
</dbReference>
<dbReference type="EMBL" id="CP002106">
    <property type="protein sequence ID" value="ADK68645.1"/>
    <property type="molecule type" value="Genomic_DNA"/>
</dbReference>
<dbReference type="GeneID" id="78512931"/>
<feature type="domain" description="N-(5'phosphoribosyl) anthranilate isomerase (PRAI)" evidence="10">
    <location>
        <begin position="25"/>
        <end position="213"/>
    </location>
</feature>
<evidence type="ECO:0000256" key="2">
    <source>
        <dbReference type="ARBA" id="ARBA00004664"/>
    </source>
</evidence>
<keyword evidence="8 9" id="KW-0413">Isomerase</keyword>
<dbReference type="SUPFAM" id="SSF51366">
    <property type="entry name" value="Ribulose-phoshate binding barrel"/>
    <property type="match status" value="1"/>
</dbReference>
<keyword evidence="5 9" id="KW-0028">Amino-acid biosynthesis</keyword>
<dbReference type="Pfam" id="PF00697">
    <property type="entry name" value="PRAI"/>
    <property type="match status" value="1"/>
</dbReference>
<gene>
    <name evidence="9" type="primary">trpF</name>
    <name evidence="11" type="ordered locus">Olsu_1546</name>
</gene>
<dbReference type="KEGG" id="ols:Olsu_1546"/>
<keyword evidence="12" id="KW-1185">Reference proteome</keyword>
<dbReference type="CDD" id="cd00405">
    <property type="entry name" value="PRAI"/>
    <property type="match status" value="1"/>
</dbReference>
<protein>
    <recommendedName>
        <fullName evidence="4 9">N-(5'-phosphoribosyl)anthranilate isomerase</fullName>
        <shortName evidence="9">PRAI</shortName>
        <ecNumber evidence="3 9">5.3.1.24</ecNumber>
    </recommendedName>
</protein>
<dbReference type="PANTHER" id="PTHR42894">
    <property type="entry name" value="N-(5'-PHOSPHORIBOSYL)ANTHRANILATE ISOMERASE"/>
    <property type="match status" value="1"/>
</dbReference>
<evidence type="ECO:0000256" key="3">
    <source>
        <dbReference type="ARBA" id="ARBA00012572"/>
    </source>
</evidence>
<evidence type="ECO:0000313" key="11">
    <source>
        <dbReference type="EMBL" id="ADK68645.1"/>
    </source>
</evidence>
<evidence type="ECO:0000256" key="9">
    <source>
        <dbReference type="HAMAP-Rule" id="MF_00135"/>
    </source>
</evidence>
<evidence type="ECO:0000256" key="7">
    <source>
        <dbReference type="ARBA" id="ARBA00023141"/>
    </source>
</evidence>
<evidence type="ECO:0000256" key="4">
    <source>
        <dbReference type="ARBA" id="ARBA00022272"/>
    </source>
</evidence>
<organism evidence="11 12">
    <name type="scientific">Olsenella uli (strain ATCC 49627 / DSM 7084 / CCUG 31166 / CIP 109912 / JCM 12494 / LMG 11480 / NCIMB 702895 / VPI D76D-27C)</name>
    <name type="common">Lactobacillus uli</name>
    <dbReference type="NCBI Taxonomy" id="633147"/>
    <lineage>
        <taxon>Bacteria</taxon>
        <taxon>Bacillati</taxon>
        <taxon>Actinomycetota</taxon>
        <taxon>Coriobacteriia</taxon>
        <taxon>Coriobacteriales</taxon>
        <taxon>Atopobiaceae</taxon>
        <taxon>Olsenella</taxon>
    </lineage>
</organism>
<dbReference type="HOGENOM" id="CLU_076364_1_0_11"/>
<evidence type="ECO:0000256" key="5">
    <source>
        <dbReference type="ARBA" id="ARBA00022605"/>
    </source>
</evidence>
<dbReference type="UniPathway" id="UPA00035">
    <property type="reaction ID" value="UER00042"/>
</dbReference>
<comment type="similarity">
    <text evidence="9">Belongs to the TrpF family.</text>
</comment>
<name>E1QWZ2_OLSUV</name>
<dbReference type="STRING" id="633147.Olsu_1546"/>
<dbReference type="InterPro" id="IPR044643">
    <property type="entry name" value="TrpF_fam"/>
</dbReference>
<dbReference type="AlphaFoldDB" id="E1QWZ2"/>
<evidence type="ECO:0000313" key="12">
    <source>
        <dbReference type="Proteomes" id="UP000000333"/>
    </source>
</evidence>
<proteinExistence type="inferred from homology"/>
<dbReference type="OrthoDB" id="3243379at2"/>
<evidence type="ECO:0000256" key="8">
    <source>
        <dbReference type="ARBA" id="ARBA00023235"/>
    </source>
</evidence>
<dbReference type="RefSeq" id="WP_013252397.1">
    <property type="nucleotide sequence ID" value="NC_014363.1"/>
</dbReference>
<dbReference type="EC" id="5.3.1.24" evidence="3 9"/>
<evidence type="ECO:0000259" key="10">
    <source>
        <dbReference type="Pfam" id="PF00697"/>
    </source>
</evidence>
<dbReference type="Proteomes" id="UP000000333">
    <property type="component" value="Chromosome"/>
</dbReference>
<reference evidence="11 12" key="1">
    <citation type="journal article" date="2010" name="Stand. Genomic Sci.">
        <title>Complete genome sequence of Olsenella uli type strain (VPI D76D-27C).</title>
        <authorList>
            <person name="Goker M."/>
            <person name="Held B."/>
            <person name="Lucas S."/>
            <person name="Nolan M."/>
            <person name="Yasawong M."/>
            <person name="Glavina Del Rio T."/>
            <person name="Tice H."/>
            <person name="Cheng J.F."/>
            <person name="Bruce D."/>
            <person name="Detter J.C."/>
            <person name="Tapia R."/>
            <person name="Han C."/>
            <person name="Goodwin L."/>
            <person name="Pitluck S."/>
            <person name="Liolios K."/>
            <person name="Ivanova N."/>
            <person name="Mavromatis K."/>
            <person name="Mikhailova N."/>
            <person name="Pati A."/>
            <person name="Chen A."/>
            <person name="Palaniappan K."/>
            <person name="Land M."/>
            <person name="Hauser L."/>
            <person name="Chang Y.J."/>
            <person name="Jeffries C.D."/>
            <person name="Rohde M."/>
            <person name="Sikorski J."/>
            <person name="Pukall R."/>
            <person name="Woyke T."/>
            <person name="Bristow J."/>
            <person name="Eisen J.A."/>
            <person name="Markowitz V."/>
            <person name="Hugenholtz P."/>
            <person name="Kyrpides N.C."/>
            <person name="Klenk H.P."/>
            <person name="Lapidus A."/>
        </authorList>
    </citation>
    <scope>NUCLEOTIDE SEQUENCE [LARGE SCALE GENOMIC DNA]</scope>
    <source>
        <strain evidence="12">ATCC 49627 / DSM 7084 / CIP 109912 / JCM 12494 / NCIMB 702895 / VPI D76D-27C</strain>
    </source>
</reference>
<dbReference type="eggNOG" id="COG0135">
    <property type="taxonomic scope" value="Bacteria"/>
</dbReference>
<dbReference type="Gene3D" id="3.20.20.70">
    <property type="entry name" value="Aldolase class I"/>
    <property type="match status" value="1"/>
</dbReference>
<keyword evidence="6 9" id="KW-0822">Tryptophan biosynthesis</keyword>
<dbReference type="InterPro" id="IPR011060">
    <property type="entry name" value="RibuloseP-bd_barrel"/>
</dbReference>
<evidence type="ECO:0000256" key="1">
    <source>
        <dbReference type="ARBA" id="ARBA00001164"/>
    </source>
</evidence>
<evidence type="ECO:0000256" key="6">
    <source>
        <dbReference type="ARBA" id="ARBA00022822"/>
    </source>
</evidence>
<sequence>MLGRRITTIITHDVLYSNSAYTRVKLCGMFREEDIEAVNVAAPDLCGFVVNRPKSHRHVDRDRLWALVSRLDPSIPAVGVFVDQPLGYVSELADEVLDVVQLHGIEGNPYITFLRELVDIPIIQAIELRTREDVERANESKADFVLLDIGRDANGRPDQSLLPGLCRPFVLSGGLTPDGVARDIAEVAPWGVDMSSGLETDGLKDPEKMRAAVAAVRGATPRQT</sequence>
<dbReference type="GO" id="GO:0004640">
    <property type="term" value="F:phosphoribosylanthranilate isomerase activity"/>
    <property type="evidence" value="ECO:0007669"/>
    <property type="project" value="UniProtKB-UniRule"/>
</dbReference>
<dbReference type="GO" id="GO:0000162">
    <property type="term" value="P:L-tryptophan biosynthetic process"/>
    <property type="evidence" value="ECO:0007669"/>
    <property type="project" value="UniProtKB-UniRule"/>
</dbReference>
<comment type="catalytic activity">
    <reaction evidence="1 9">
        <text>N-(5-phospho-beta-D-ribosyl)anthranilate = 1-(2-carboxyphenylamino)-1-deoxy-D-ribulose 5-phosphate</text>
        <dbReference type="Rhea" id="RHEA:21540"/>
        <dbReference type="ChEBI" id="CHEBI:18277"/>
        <dbReference type="ChEBI" id="CHEBI:58613"/>
        <dbReference type="EC" id="5.3.1.24"/>
    </reaction>
</comment>
<accession>E1QWZ2</accession>
<keyword evidence="7 9" id="KW-0057">Aromatic amino acid biosynthesis</keyword>
<dbReference type="HAMAP" id="MF_00135">
    <property type="entry name" value="PRAI"/>
    <property type="match status" value="1"/>
</dbReference>
<dbReference type="PANTHER" id="PTHR42894:SF1">
    <property type="entry name" value="N-(5'-PHOSPHORIBOSYL)ANTHRANILATE ISOMERASE"/>
    <property type="match status" value="1"/>
</dbReference>
<comment type="pathway">
    <text evidence="2 9">Amino-acid biosynthesis; L-tryptophan biosynthesis; L-tryptophan from chorismate: step 3/5.</text>
</comment>